<dbReference type="Pfam" id="PF04102">
    <property type="entry name" value="SlyX"/>
    <property type="match status" value="1"/>
</dbReference>
<name>A0A3A3GK73_9BURK</name>
<proteinExistence type="predicted"/>
<dbReference type="OrthoDB" id="8687612at2"/>
<dbReference type="AlphaFoldDB" id="A0A3A3GK73"/>
<dbReference type="PANTHER" id="PTHR36508:SF1">
    <property type="entry name" value="PROTEIN SLYX"/>
    <property type="match status" value="1"/>
</dbReference>
<feature type="coiled-coil region" evidence="1">
    <location>
        <begin position="6"/>
        <end position="54"/>
    </location>
</feature>
<gene>
    <name evidence="2" type="ORF">D3878_14900</name>
</gene>
<comment type="caution">
    <text evidence="2">The sequence shown here is derived from an EMBL/GenBank/DDBJ whole genome shotgun (WGS) entry which is preliminary data.</text>
</comment>
<dbReference type="Gene3D" id="1.20.5.300">
    <property type="match status" value="1"/>
</dbReference>
<evidence type="ECO:0000313" key="3">
    <source>
        <dbReference type="Proteomes" id="UP000266327"/>
    </source>
</evidence>
<evidence type="ECO:0000256" key="1">
    <source>
        <dbReference type="SAM" id="Coils"/>
    </source>
</evidence>
<keyword evidence="3" id="KW-1185">Reference proteome</keyword>
<dbReference type="Proteomes" id="UP000266327">
    <property type="component" value="Unassembled WGS sequence"/>
</dbReference>
<sequence length="69" mass="8204">MIENRLVEIEIKLARQEDLVDTLNQTIYRQQKKIDELEALCMALVRRMQEVRQGADEPRDPVDEIPPHY</sequence>
<keyword evidence="1" id="KW-0175">Coiled coil</keyword>
<evidence type="ECO:0000313" key="2">
    <source>
        <dbReference type="EMBL" id="RJG02706.1"/>
    </source>
</evidence>
<reference evidence="3" key="1">
    <citation type="submission" date="2018-09" db="EMBL/GenBank/DDBJ databases">
        <authorList>
            <person name="Zhu H."/>
        </authorList>
    </citation>
    <scope>NUCLEOTIDE SEQUENCE [LARGE SCALE GENOMIC DNA]</scope>
    <source>
        <strain evidence="3">K1S02-23</strain>
    </source>
</reference>
<dbReference type="PANTHER" id="PTHR36508">
    <property type="entry name" value="PROTEIN SLYX"/>
    <property type="match status" value="1"/>
</dbReference>
<dbReference type="EMBL" id="QYUQ01000002">
    <property type="protein sequence ID" value="RJG02706.1"/>
    <property type="molecule type" value="Genomic_DNA"/>
</dbReference>
<protein>
    <submittedName>
        <fullName evidence="2">SlyX family protein</fullName>
    </submittedName>
</protein>
<dbReference type="InterPro" id="IPR007236">
    <property type="entry name" value="SlyX"/>
</dbReference>
<dbReference type="RefSeq" id="WP_119786208.1">
    <property type="nucleotide sequence ID" value="NZ_QYUQ01000002.1"/>
</dbReference>
<accession>A0A3A3GK73</accession>
<organism evidence="2 3">
    <name type="scientific">Noviherbaspirillum sedimenti</name>
    <dbReference type="NCBI Taxonomy" id="2320865"/>
    <lineage>
        <taxon>Bacteria</taxon>
        <taxon>Pseudomonadati</taxon>
        <taxon>Pseudomonadota</taxon>
        <taxon>Betaproteobacteria</taxon>
        <taxon>Burkholderiales</taxon>
        <taxon>Oxalobacteraceae</taxon>
        <taxon>Noviherbaspirillum</taxon>
    </lineage>
</organism>